<reference evidence="5 6" key="1">
    <citation type="submission" date="2019-03" db="EMBL/GenBank/DDBJ databases">
        <title>Muricauda SCR12 sp.nov, a marine bacterium isolated from Pacific Ocean:the Okinawa trough.</title>
        <authorList>
            <person name="Liu L."/>
        </authorList>
    </citation>
    <scope>NUCLEOTIDE SEQUENCE [LARGE SCALE GENOMIC DNA]</scope>
    <source>
        <strain evidence="5 6">SCR12</strain>
    </source>
</reference>
<dbReference type="EMBL" id="SNTZ01000002">
    <property type="protein sequence ID" value="THV60314.1"/>
    <property type="molecule type" value="Genomic_DNA"/>
</dbReference>
<dbReference type="OrthoDB" id="9792692at2"/>
<feature type="domain" description="Shikimate dehydrogenase substrate binding N-terminal" evidence="4">
    <location>
        <begin position="13"/>
        <end position="94"/>
    </location>
</feature>
<dbReference type="GO" id="GO:0005829">
    <property type="term" value="C:cytosol"/>
    <property type="evidence" value="ECO:0007669"/>
    <property type="project" value="TreeGrafter"/>
</dbReference>
<organism evidence="5 6">
    <name type="scientific">Flagellimonas alvinocaridis</name>
    <dbReference type="NCBI Taxonomy" id="2530200"/>
    <lineage>
        <taxon>Bacteria</taxon>
        <taxon>Pseudomonadati</taxon>
        <taxon>Bacteroidota</taxon>
        <taxon>Flavobacteriia</taxon>
        <taxon>Flavobacteriales</taxon>
        <taxon>Flavobacteriaceae</taxon>
        <taxon>Flagellimonas</taxon>
    </lineage>
</organism>
<comment type="pathway">
    <text evidence="1">Metabolic intermediate biosynthesis; chorismate biosynthesis; chorismate from D-erythrose 4-phosphate and phosphoenolpyruvate: step 4/7.</text>
</comment>
<proteinExistence type="predicted"/>
<sequence>MEKTGKKKNRYGLLGKNISYSFSQGYFTQKFKDLGLVDHSYENFDLQEITEFSEILSQNRLKGLNVTIPYKEAVIPYLDDMDGQAREIGAVNTIKFTKQGLKGFNTDAYGFKTSLKPFLKPHHTRALVLGTGGASKAINFVLNELGIANTFVSRTKKIGQFTYDELNKDIIETHTVIINCTPLGTHPNVSEKPDLSYQFVGSGHLLYDLIYNPEKTTFLAMGEANGAAICNGLSMLQYQAEKAWKIWNTP</sequence>
<dbReference type="InterPro" id="IPR036291">
    <property type="entry name" value="NAD(P)-bd_dom_sf"/>
</dbReference>
<dbReference type="RefSeq" id="WP_136565895.1">
    <property type="nucleotide sequence ID" value="NZ_SNTZ01000002.1"/>
</dbReference>
<dbReference type="AlphaFoldDB" id="A0A4S8S0P3"/>
<dbReference type="PANTHER" id="PTHR21089">
    <property type="entry name" value="SHIKIMATE DEHYDROGENASE"/>
    <property type="match status" value="1"/>
</dbReference>
<evidence type="ECO:0000313" key="5">
    <source>
        <dbReference type="EMBL" id="THV60314.1"/>
    </source>
</evidence>
<evidence type="ECO:0000256" key="1">
    <source>
        <dbReference type="ARBA" id="ARBA00004871"/>
    </source>
</evidence>
<evidence type="ECO:0000259" key="4">
    <source>
        <dbReference type="Pfam" id="PF08501"/>
    </source>
</evidence>
<dbReference type="Pfam" id="PF08501">
    <property type="entry name" value="Shikimate_dh_N"/>
    <property type="match status" value="1"/>
</dbReference>
<keyword evidence="3" id="KW-0028">Amino-acid biosynthesis</keyword>
<keyword evidence="3" id="KW-0057">Aromatic amino acid biosynthesis</keyword>
<dbReference type="InterPro" id="IPR013708">
    <property type="entry name" value="Shikimate_DH-bd_N"/>
</dbReference>
<accession>A0A4S8S0P3</accession>
<dbReference type="CDD" id="cd01065">
    <property type="entry name" value="NAD_bind_Shikimate_DH"/>
    <property type="match status" value="1"/>
</dbReference>
<dbReference type="Gene3D" id="3.40.50.720">
    <property type="entry name" value="NAD(P)-binding Rossmann-like Domain"/>
    <property type="match status" value="1"/>
</dbReference>
<dbReference type="InterPro" id="IPR022893">
    <property type="entry name" value="Shikimate_DH_fam"/>
</dbReference>
<dbReference type="Proteomes" id="UP000310406">
    <property type="component" value="Unassembled WGS sequence"/>
</dbReference>
<protein>
    <submittedName>
        <fullName evidence="5">Shikimate dehydrogenase</fullName>
    </submittedName>
</protein>
<dbReference type="SUPFAM" id="SSF53223">
    <property type="entry name" value="Aminoacid dehydrogenase-like, N-terminal domain"/>
    <property type="match status" value="1"/>
</dbReference>
<dbReference type="InterPro" id="IPR046346">
    <property type="entry name" value="Aminoacid_DH-like_N_sf"/>
</dbReference>
<dbReference type="SUPFAM" id="SSF51735">
    <property type="entry name" value="NAD(P)-binding Rossmann-fold domains"/>
    <property type="match status" value="1"/>
</dbReference>
<comment type="caution">
    <text evidence="5">The sequence shown here is derived from an EMBL/GenBank/DDBJ whole genome shotgun (WGS) entry which is preliminary data.</text>
</comment>
<dbReference type="GO" id="GO:0004764">
    <property type="term" value="F:shikimate 3-dehydrogenase (NADP+) activity"/>
    <property type="evidence" value="ECO:0007669"/>
    <property type="project" value="InterPro"/>
</dbReference>
<evidence type="ECO:0000256" key="3">
    <source>
        <dbReference type="ARBA" id="ARBA00023141"/>
    </source>
</evidence>
<dbReference type="GO" id="GO:0050661">
    <property type="term" value="F:NADP binding"/>
    <property type="evidence" value="ECO:0007669"/>
    <property type="project" value="TreeGrafter"/>
</dbReference>
<gene>
    <name evidence="5" type="ORF">EZV76_07090</name>
</gene>
<keyword evidence="2" id="KW-0560">Oxidoreductase</keyword>
<keyword evidence="6" id="KW-1185">Reference proteome</keyword>
<evidence type="ECO:0000313" key="6">
    <source>
        <dbReference type="Proteomes" id="UP000310406"/>
    </source>
</evidence>
<dbReference type="PANTHER" id="PTHR21089:SF1">
    <property type="entry name" value="BIFUNCTIONAL 3-DEHYDROQUINATE DEHYDRATASE_SHIKIMATE DEHYDROGENASE, CHLOROPLASTIC"/>
    <property type="match status" value="1"/>
</dbReference>
<evidence type="ECO:0000256" key="2">
    <source>
        <dbReference type="ARBA" id="ARBA00023002"/>
    </source>
</evidence>
<dbReference type="GO" id="GO:0019632">
    <property type="term" value="P:shikimate metabolic process"/>
    <property type="evidence" value="ECO:0007669"/>
    <property type="project" value="TreeGrafter"/>
</dbReference>
<dbReference type="GO" id="GO:0009423">
    <property type="term" value="P:chorismate biosynthetic process"/>
    <property type="evidence" value="ECO:0007669"/>
    <property type="project" value="TreeGrafter"/>
</dbReference>
<name>A0A4S8S0P3_9FLAO</name>
<dbReference type="Gene3D" id="3.40.50.10860">
    <property type="entry name" value="Leucine Dehydrogenase, chain A, domain 1"/>
    <property type="match status" value="1"/>
</dbReference>
<dbReference type="GO" id="GO:0009073">
    <property type="term" value="P:aromatic amino acid family biosynthetic process"/>
    <property type="evidence" value="ECO:0007669"/>
    <property type="project" value="UniProtKB-KW"/>
</dbReference>